<reference evidence="3 4" key="1">
    <citation type="submission" date="2016-11" db="UniProtKB">
        <authorList>
            <consortium name="WormBaseParasite"/>
        </authorList>
    </citation>
    <scope>IDENTIFICATION</scope>
</reference>
<feature type="compositionally biased region" description="Low complexity" evidence="1">
    <location>
        <begin position="37"/>
        <end position="46"/>
    </location>
</feature>
<dbReference type="WBParaSite" id="L893_g33735.t1">
    <property type="protein sequence ID" value="L893_g33735.t1"/>
    <property type="gene ID" value="L893_g33735"/>
</dbReference>
<feature type="region of interest" description="Disordered" evidence="1">
    <location>
        <begin position="27"/>
        <end position="55"/>
    </location>
</feature>
<evidence type="ECO:0000313" key="4">
    <source>
        <dbReference type="WBParaSite" id="L893_g33735.t2"/>
    </source>
</evidence>
<accession>A0A1I8A8U2</accession>
<name>A0A1I8A8U2_9BILA</name>
<keyword evidence="2" id="KW-1185">Reference proteome</keyword>
<evidence type="ECO:0000256" key="1">
    <source>
        <dbReference type="SAM" id="MobiDB-lite"/>
    </source>
</evidence>
<dbReference type="WBParaSite" id="L893_g33735.t2">
    <property type="protein sequence ID" value="L893_g33735.t2"/>
    <property type="gene ID" value="L893_g33735"/>
</dbReference>
<evidence type="ECO:0000313" key="3">
    <source>
        <dbReference type="WBParaSite" id="L893_g33735.t1"/>
    </source>
</evidence>
<dbReference type="Proteomes" id="UP000095287">
    <property type="component" value="Unplaced"/>
</dbReference>
<organism evidence="2 3">
    <name type="scientific">Steinernema glaseri</name>
    <dbReference type="NCBI Taxonomy" id="37863"/>
    <lineage>
        <taxon>Eukaryota</taxon>
        <taxon>Metazoa</taxon>
        <taxon>Ecdysozoa</taxon>
        <taxon>Nematoda</taxon>
        <taxon>Chromadorea</taxon>
        <taxon>Rhabditida</taxon>
        <taxon>Tylenchina</taxon>
        <taxon>Panagrolaimomorpha</taxon>
        <taxon>Strongyloidoidea</taxon>
        <taxon>Steinernematidae</taxon>
        <taxon>Steinernema</taxon>
    </lineage>
</organism>
<evidence type="ECO:0000313" key="2">
    <source>
        <dbReference type="Proteomes" id="UP000095287"/>
    </source>
</evidence>
<sequence>MEGLFSPKPLQEEESYETISCFDILPSENLKEERRSPSFPSSQTDSSSDRNQLRVAPSTMSLSANSHDNIEESRLCLKLAPPLDLPCFSLNAIAGSTSLAFAQSAPLCFPSDASINRYSMWYEHMSSYTSLPHRFFPAFSVGDQGAFMATRRHSKKFTYNQKILLARLYHQGWDVYEGRMRQGEAISKRPSRKQLIMRWTKSVNALDGAEKTPMQVQQRVNDMKKRVRQYRDQIKEDILSSNGRLESMREMSPASKIVDEAMRAQEQFGEPSTLPNYGDDDMGNLTDSDDSRFNVDVRVKQEDKEYYENRASSSASPSTGNDSDRRLPPMRTTFVPANSVNQAVVTVKKRAPTTDEHDEDVKLALLKEELALAKLKRQREEEALKHDREMYQLRKELLRKALDMCYDGSDNLALEDEVLEEDARIVAEYAKKQSSN</sequence>
<dbReference type="AlphaFoldDB" id="A0A1I8A8U2"/>
<protein>
    <submittedName>
        <fullName evidence="3 4">Myb_DNA-bind_5 domain-containing protein</fullName>
    </submittedName>
</protein>
<proteinExistence type="predicted"/>
<feature type="region of interest" description="Disordered" evidence="1">
    <location>
        <begin position="267"/>
        <end position="329"/>
    </location>
</feature>
<feature type="compositionally biased region" description="Basic and acidic residues" evidence="1">
    <location>
        <begin position="289"/>
        <end position="308"/>
    </location>
</feature>
<feature type="compositionally biased region" description="Polar residues" evidence="1">
    <location>
        <begin position="310"/>
        <end position="321"/>
    </location>
</feature>